<accession>A0A917RNU9</accession>
<dbReference type="InterPro" id="IPR001279">
    <property type="entry name" value="Metallo-B-lactamas"/>
</dbReference>
<comment type="caution">
    <text evidence="2">The sequence shown here is derived from an EMBL/GenBank/DDBJ whole genome shotgun (WGS) entry which is preliminary data.</text>
</comment>
<dbReference type="PANTHER" id="PTHR43717">
    <property type="entry name" value="ANAEROBIC NITRIC OXIDE REDUCTASE FLAVORUBREDOXIN"/>
    <property type="match status" value="1"/>
</dbReference>
<dbReference type="Proteomes" id="UP000638263">
    <property type="component" value="Unassembled WGS sequence"/>
</dbReference>
<dbReference type="InterPro" id="IPR036866">
    <property type="entry name" value="RibonucZ/Hydroxyglut_hydro"/>
</dbReference>
<dbReference type="SMART" id="SM00849">
    <property type="entry name" value="Lactamase_B"/>
    <property type="match status" value="1"/>
</dbReference>
<name>A0A917RNU9_9NOCA</name>
<dbReference type="Pfam" id="PF19583">
    <property type="entry name" value="ODP"/>
    <property type="match status" value="1"/>
</dbReference>
<sequence>MPDLDDLLDVFGTYFVHERFPRPIADGVQWIGGCSALFMDKERQDLVHSALNTYLITGTEKTLLVDTAHPGLWDTYLPALEKALGGRRLDYVMPTHPEIPHGGSLSMLYDAHPEVKVVGDVRDYFLYHPSVPDSAYQAMAPGSTLDLGGREFEFVDSVFRDLPNTIWGFDHGSRVLFPADGFAFFHWHREDTCGFTAEESGIEPSTEMYSVMTAIVSGIGHLDVESRIQRFMDLLERFAPSMLAPAHGTVVADIPVALNYLTALRNDSRAGISK</sequence>
<evidence type="ECO:0000313" key="3">
    <source>
        <dbReference type="Proteomes" id="UP000638263"/>
    </source>
</evidence>
<feature type="domain" description="Metallo-beta-lactamase" evidence="1">
    <location>
        <begin position="50"/>
        <end position="219"/>
    </location>
</feature>
<dbReference type="EMBL" id="BMMH01000006">
    <property type="protein sequence ID" value="GGL17355.1"/>
    <property type="molecule type" value="Genomic_DNA"/>
</dbReference>
<reference evidence="2" key="1">
    <citation type="journal article" date="2014" name="Int. J. Syst. Evol. Microbiol.">
        <title>Complete genome sequence of Corynebacterium casei LMG S-19264T (=DSM 44701T), isolated from a smear-ripened cheese.</title>
        <authorList>
            <consortium name="US DOE Joint Genome Institute (JGI-PGF)"/>
            <person name="Walter F."/>
            <person name="Albersmeier A."/>
            <person name="Kalinowski J."/>
            <person name="Ruckert C."/>
        </authorList>
    </citation>
    <scope>NUCLEOTIDE SEQUENCE</scope>
    <source>
        <strain evidence="2">CGMCC 4.3508</strain>
    </source>
</reference>
<protein>
    <recommendedName>
        <fullName evidence="1">Metallo-beta-lactamase domain-containing protein</fullName>
    </recommendedName>
</protein>
<evidence type="ECO:0000259" key="1">
    <source>
        <dbReference type="SMART" id="SM00849"/>
    </source>
</evidence>
<dbReference type="PANTHER" id="PTHR43717:SF1">
    <property type="entry name" value="ANAEROBIC NITRIC OXIDE REDUCTASE FLAVORUBREDOXIN"/>
    <property type="match status" value="1"/>
</dbReference>
<dbReference type="RefSeq" id="WP_058856028.1">
    <property type="nucleotide sequence ID" value="NZ_BMMH01000006.1"/>
</dbReference>
<keyword evidence="3" id="KW-1185">Reference proteome</keyword>
<gene>
    <name evidence="2" type="ORF">GCM10011588_35040</name>
</gene>
<dbReference type="InterPro" id="IPR045761">
    <property type="entry name" value="ODP_dom"/>
</dbReference>
<dbReference type="AlphaFoldDB" id="A0A917RNU9"/>
<evidence type="ECO:0000313" key="2">
    <source>
        <dbReference type="EMBL" id="GGL17355.1"/>
    </source>
</evidence>
<proteinExistence type="predicted"/>
<dbReference type="Gene3D" id="3.60.15.10">
    <property type="entry name" value="Ribonuclease Z/Hydroxyacylglutathione hydrolase-like"/>
    <property type="match status" value="1"/>
</dbReference>
<organism evidence="2 3">
    <name type="scientific">Nocardia jinanensis</name>
    <dbReference type="NCBI Taxonomy" id="382504"/>
    <lineage>
        <taxon>Bacteria</taxon>
        <taxon>Bacillati</taxon>
        <taxon>Actinomycetota</taxon>
        <taxon>Actinomycetes</taxon>
        <taxon>Mycobacteriales</taxon>
        <taxon>Nocardiaceae</taxon>
        <taxon>Nocardia</taxon>
    </lineage>
</organism>
<reference evidence="2" key="2">
    <citation type="submission" date="2020-09" db="EMBL/GenBank/DDBJ databases">
        <authorList>
            <person name="Sun Q."/>
            <person name="Zhou Y."/>
        </authorList>
    </citation>
    <scope>NUCLEOTIDE SEQUENCE</scope>
    <source>
        <strain evidence="2">CGMCC 4.3508</strain>
    </source>
</reference>
<dbReference type="SUPFAM" id="SSF56281">
    <property type="entry name" value="Metallo-hydrolase/oxidoreductase"/>
    <property type="match status" value="1"/>
</dbReference>